<comment type="caution">
    <text evidence="2">The sequence shown here is derived from an EMBL/GenBank/DDBJ whole genome shotgun (WGS) entry which is preliminary data.</text>
</comment>
<evidence type="ECO:0000313" key="2">
    <source>
        <dbReference type="EMBL" id="TGO90523.1"/>
    </source>
</evidence>
<dbReference type="AlphaFoldDB" id="A0A4Z1L1Q6"/>
<feature type="region of interest" description="Disordered" evidence="1">
    <location>
        <begin position="1"/>
        <end position="26"/>
    </location>
</feature>
<keyword evidence="3" id="KW-1185">Reference proteome</keyword>
<name>A0A4Z1L1Q6_9HELO</name>
<dbReference type="Proteomes" id="UP000297280">
    <property type="component" value="Unassembled WGS sequence"/>
</dbReference>
<evidence type="ECO:0000256" key="1">
    <source>
        <dbReference type="SAM" id="MobiDB-lite"/>
    </source>
</evidence>
<feature type="compositionally biased region" description="Polar residues" evidence="1">
    <location>
        <begin position="71"/>
        <end position="98"/>
    </location>
</feature>
<gene>
    <name evidence="2" type="ORF">BPOR_0061g00200</name>
</gene>
<reference evidence="2 3" key="1">
    <citation type="submission" date="2017-12" db="EMBL/GenBank/DDBJ databases">
        <title>Comparative genomics of Botrytis spp.</title>
        <authorList>
            <person name="Valero-Jimenez C.A."/>
            <person name="Tapia P."/>
            <person name="Veloso J."/>
            <person name="Silva-Moreno E."/>
            <person name="Staats M."/>
            <person name="Valdes J.H."/>
            <person name="Van Kan J.A.L."/>
        </authorList>
    </citation>
    <scope>NUCLEOTIDE SEQUENCE [LARGE SCALE GENOMIC DNA]</scope>
    <source>
        <strain evidence="2 3">MUCL3349</strain>
    </source>
</reference>
<protein>
    <submittedName>
        <fullName evidence="2">Uncharacterized protein</fullName>
    </submittedName>
</protein>
<sequence length="98" mass="11036">MCMLQVGGKDNVKRKERKKARKKEEMKLQNLNSKAFLSFPSLQQAIILNHISDVSLTPHQELRGTLDDDFPSQQKNTKSKQLQSTADTSLNPGNQPAD</sequence>
<feature type="compositionally biased region" description="Basic residues" evidence="1">
    <location>
        <begin position="12"/>
        <end position="21"/>
    </location>
</feature>
<evidence type="ECO:0000313" key="3">
    <source>
        <dbReference type="Proteomes" id="UP000297280"/>
    </source>
</evidence>
<accession>A0A4Z1L1Q6</accession>
<dbReference type="EMBL" id="PQXO01000061">
    <property type="protein sequence ID" value="TGO90523.1"/>
    <property type="molecule type" value="Genomic_DNA"/>
</dbReference>
<feature type="region of interest" description="Disordered" evidence="1">
    <location>
        <begin position="62"/>
        <end position="98"/>
    </location>
</feature>
<proteinExistence type="predicted"/>
<organism evidence="2 3">
    <name type="scientific">Botrytis porri</name>
    <dbReference type="NCBI Taxonomy" id="87229"/>
    <lineage>
        <taxon>Eukaryota</taxon>
        <taxon>Fungi</taxon>
        <taxon>Dikarya</taxon>
        <taxon>Ascomycota</taxon>
        <taxon>Pezizomycotina</taxon>
        <taxon>Leotiomycetes</taxon>
        <taxon>Helotiales</taxon>
        <taxon>Sclerotiniaceae</taxon>
        <taxon>Botrytis</taxon>
    </lineage>
</organism>